<comment type="caution">
    <text evidence="1">The sequence shown here is derived from an EMBL/GenBank/DDBJ whole genome shotgun (WGS) entry which is preliminary data.</text>
</comment>
<gene>
    <name evidence="1" type="ORF">EPI10_023675</name>
</gene>
<reference evidence="2" key="1">
    <citation type="journal article" date="2019" name="Plant Biotechnol. J.">
        <title>Genome sequencing of the Australian wild diploid species Gossypium australe highlights disease resistance and delayed gland morphogenesis.</title>
        <authorList>
            <person name="Cai Y."/>
            <person name="Cai X."/>
            <person name="Wang Q."/>
            <person name="Wang P."/>
            <person name="Zhang Y."/>
            <person name="Cai C."/>
            <person name="Xu Y."/>
            <person name="Wang K."/>
            <person name="Zhou Z."/>
            <person name="Wang C."/>
            <person name="Geng S."/>
            <person name="Li B."/>
            <person name="Dong Q."/>
            <person name="Hou Y."/>
            <person name="Wang H."/>
            <person name="Ai P."/>
            <person name="Liu Z."/>
            <person name="Yi F."/>
            <person name="Sun M."/>
            <person name="An G."/>
            <person name="Cheng J."/>
            <person name="Zhang Y."/>
            <person name="Shi Q."/>
            <person name="Xie Y."/>
            <person name="Shi X."/>
            <person name="Chang Y."/>
            <person name="Huang F."/>
            <person name="Chen Y."/>
            <person name="Hong S."/>
            <person name="Mi L."/>
            <person name="Sun Q."/>
            <person name="Zhang L."/>
            <person name="Zhou B."/>
            <person name="Peng R."/>
            <person name="Zhang X."/>
            <person name="Liu F."/>
        </authorList>
    </citation>
    <scope>NUCLEOTIDE SEQUENCE [LARGE SCALE GENOMIC DNA]</scope>
    <source>
        <strain evidence="2">cv. PA1801</strain>
    </source>
</reference>
<name>A0A5B6VVG5_9ROSI</name>
<dbReference type="Proteomes" id="UP000325315">
    <property type="component" value="Unassembled WGS sequence"/>
</dbReference>
<proteinExistence type="predicted"/>
<evidence type="ECO:0000313" key="2">
    <source>
        <dbReference type="Proteomes" id="UP000325315"/>
    </source>
</evidence>
<sequence length="102" mass="11955">MVLASKNDNKNNEWREAKKLTVDATTVVCQKLRPCFEVHFGASDFIGLDKRYLNKVFAYILMAKILRITFLQQIRYVYCCYVQGIVDILKLCQVCNENQRNQ</sequence>
<evidence type="ECO:0000313" key="1">
    <source>
        <dbReference type="EMBL" id="KAA3473281.1"/>
    </source>
</evidence>
<keyword evidence="2" id="KW-1185">Reference proteome</keyword>
<organism evidence="1 2">
    <name type="scientific">Gossypium australe</name>
    <dbReference type="NCBI Taxonomy" id="47621"/>
    <lineage>
        <taxon>Eukaryota</taxon>
        <taxon>Viridiplantae</taxon>
        <taxon>Streptophyta</taxon>
        <taxon>Embryophyta</taxon>
        <taxon>Tracheophyta</taxon>
        <taxon>Spermatophyta</taxon>
        <taxon>Magnoliopsida</taxon>
        <taxon>eudicotyledons</taxon>
        <taxon>Gunneridae</taxon>
        <taxon>Pentapetalae</taxon>
        <taxon>rosids</taxon>
        <taxon>malvids</taxon>
        <taxon>Malvales</taxon>
        <taxon>Malvaceae</taxon>
        <taxon>Malvoideae</taxon>
        <taxon>Gossypium</taxon>
    </lineage>
</organism>
<protein>
    <submittedName>
        <fullName evidence="1">Uncharacterized protein</fullName>
    </submittedName>
</protein>
<dbReference type="EMBL" id="SMMG02000005">
    <property type="protein sequence ID" value="KAA3473281.1"/>
    <property type="molecule type" value="Genomic_DNA"/>
</dbReference>
<dbReference type="AlphaFoldDB" id="A0A5B6VVG5"/>
<accession>A0A5B6VVG5</accession>